<dbReference type="EMBL" id="AB172056">
    <property type="protein sequence ID" value="BAE89118.1"/>
    <property type="molecule type" value="mRNA"/>
</dbReference>
<name>I7G522_MACFA</name>
<organism evidence="1">
    <name type="scientific">Macaca fascicularis</name>
    <name type="common">Crab-eating macaque</name>
    <name type="synonym">Cynomolgus monkey</name>
    <dbReference type="NCBI Taxonomy" id="9541"/>
    <lineage>
        <taxon>Eukaryota</taxon>
        <taxon>Metazoa</taxon>
        <taxon>Chordata</taxon>
        <taxon>Craniata</taxon>
        <taxon>Vertebrata</taxon>
        <taxon>Euteleostomi</taxon>
        <taxon>Mammalia</taxon>
        <taxon>Eutheria</taxon>
        <taxon>Euarchontoglires</taxon>
        <taxon>Primates</taxon>
        <taxon>Haplorrhini</taxon>
        <taxon>Catarrhini</taxon>
        <taxon>Cercopithecidae</taxon>
        <taxon>Cercopithecinae</taxon>
        <taxon>Macaca</taxon>
    </lineage>
</organism>
<dbReference type="AlphaFoldDB" id="I7G522"/>
<proteinExistence type="evidence at transcript level"/>
<reference evidence="1" key="1">
    <citation type="journal article" date="2007" name="PLoS Biol.">
        <title>Rate of evolution in brain-expressed genes in humans and other primates.</title>
        <authorList>
            <person name="Wang H.-Y."/>
            <person name="Chien H.-C."/>
            <person name="Osada N."/>
            <person name="Hashimoto K."/>
            <person name="Sugano S."/>
            <person name="Gojobori T."/>
            <person name="Chou C.-K."/>
            <person name="Tsai S.-F."/>
            <person name="Wu C.-I."/>
            <person name="Shen C.-K.J."/>
        </authorList>
    </citation>
    <scope>NUCLEOTIDE SEQUENCE</scope>
</reference>
<sequence>MCSVTPYSCHYIYFIKSKIAVVLFPSSLPSFPTPSTLSLNIRKHPL</sequence>
<accession>I7G522</accession>
<protein>
    <submittedName>
        <fullName evidence="1">Macaca fascicularis brain cDNA clone: QflA-16486, similar to human ubiquitin-conjugating enzyme E2A (RAD6 homolog) (UBE2A),transcript variant 3, mRNA, RefSeq: NM_181777.1</fullName>
    </submittedName>
</protein>
<evidence type="ECO:0000313" key="1">
    <source>
        <dbReference type="EMBL" id="BAE89118.1"/>
    </source>
</evidence>